<dbReference type="AlphaFoldDB" id="A0A0N4U378"/>
<dbReference type="Proteomes" id="UP000274756">
    <property type="component" value="Unassembled WGS sequence"/>
</dbReference>
<proteinExistence type="predicted"/>
<feature type="region of interest" description="Disordered" evidence="1">
    <location>
        <begin position="11"/>
        <end position="45"/>
    </location>
</feature>
<gene>
    <name evidence="2" type="ORF">DME_LOCUS5532</name>
</gene>
<evidence type="ECO:0000256" key="1">
    <source>
        <dbReference type="SAM" id="MobiDB-lite"/>
    </source>
</evidence>
<name>A0A0N4U378_DRAME</name>
<evidence type="ECO:0000313" key="3">
    <source>
        <dbReference type="Proteomes" id="UP000038040"/>
    </source>
</evidence>
<keyword evidence="4" id="KW-1185">Reference proteome</keyword>
<organism evidence="3 5">
    <name type="scientific">Dracunculus medinensis</name>
    <name type="common">Guinea worm</name>
    <dbReference type="NCBI Taxonomy" id="318479"/>
    <lineage>
        <taxon>Eukaryota</taxon>
        <taxon>Metazoa</taxon>
        <taxon>Ecdysozoa</taxon>
        <taxon>Nematoda</taxon>
        <taxon>Chromadorea</taxon>
        <taxon>Rhabditida</taxon>
        <taxon>Spirurina</taxon>
        <taxon>Dracunculoidea</taxon>
        <taxon>Dracunculidae</taxon>
        <taxon>Dracunculus</taxon>
    </lineage>
</organism>
<feature type="compositionally biased region" description="Polar residues" evidence="1">
    <location>
        <begin position="34"/>
        <end position="45"/>
    </location>
</feature>
<accession>A0A0N4U378</accession>
<evidence type="ECO:0000313" key="4">
    <source>
        <dbReference type="Proteomes" id="UP000274756"/>
    </source>
</evidence>
<dbReference type="WBParaSite" id="DME_0000117201-mRNA-1">
    <property type="protein sequence ID" value="DME_0000117201-mRNA-1"/>
    <property type="gene ID" value="DME_0000117201"/>
</dbReference>
<evidence type="ECO:0000313" key="5">
    <source>
        <dbReference type="WBParaSite" id="DME_0000117201-mRNA-1"/>
    </source>
</evidence>
<evidence type="ECO:0000313" key="2">
    <source>
        <dbReference type="EMBL" id="VDN55559.1"/>
    </source>
</evidence>
<reference evidence="5" key="1">
    <citation type="submission" date="2017-02" db="UniProtKB">
        <authorList>
            <consortium name="WormBaseParasite"/>
        </authorList>
    </citation>
    <scope>IDENTIFICATION</scope>
</reference>
<dbReference type="EMBL" id="UYYG01001152">
    <property type="protein sequence ID" value="VDN55559.1"/>
    <property type="molecule type" value="Genomic_DNA"/>
</dbReference>
<reference evidence="2 4" key="2">
    <citation type="submission" date="2018-11" db="EMBL/GenBank/DDBJ databases">
        <authorList>
            <consortium name="Pathogen Informatics"/>
        </authorList>
    </citation>
    <scope>NUCLEOTIDE SEQUENCE [LARGE SCALE GENOMIC DNA]</scope>
</reference>
<sequence>MKGINICCRKSKKSPPYEPRKNKQKVNLYRTKENQPSSSSLKETSQVETRIIFDASASDSIDTLNMINFYQNSCNKETEDGWVAVAVEQQRNHGDPYSTEIHKKSFDYSILSESEKNTEIRQNASNNRKLSINSLDKIDFTRDLYDIGKTHSAGSKYIQENIRRLARTEEFQDITKAEPIFLMNENA</sequence>
<dbReference type="Proteomes" id="UP000038040">
    <property type="component" value="Unplaced"/>
</dbReference>
<protein>
    <submittedName>
        <fullName evidence="2 5">Uncharacterized protein</fullName>
    </submittedName>
</protein>